<evidence type="ECO:0000256" key="5">
    <source>
        <dbReference type="ARBA" id="ARBA00022519"/>
    </source>
</evidence>
<keyword evidence="4 9" id="KW-0488">Methylation</keyword>
<keyword evidence="7 9" id="KW-1133">Transmembrane helix</keyword>
<dbReference type="Pfam" id="PF07963">
    <property type="entry name" value="N_methyl"/>
    <property type="match status" value="1"/>
</dbReference>
<dbReference type="Pfam" id="PF02501">
    <property type="entry name" value="T2SSI"/>
    <property type="match status" value="1"/>
</dbReference>
<accession>A0A099KNN6</accession>
<evidence type="ECO:0000256" key="7">
    <source>
        <dbReference type="ARBA" id="ARBA00022989"/>
    </source>
</evidence>
<evidence type="ECO:0000256" key="2">
    <source>
        <dbReference type="ARBA" id="ARBA00008358"/>
    </source>
</evidence>
<evidence type="ECO:0000256" key="9">
    <source>
        <dbReference type="RuleBase" id="RU368030"/>
    </source>
</evidence>
<dbReference type="InterPro" id="IPR003413">
    <property type="entry name" value="T2SS_GspI_C"/>
</dbReference>
<comment type="PTM">
    <text evidence="9">Cleaved by prepilin peptidase.</text>
</comment>
<proteinExistence type="inferred from homology"/>
<evidence type="ECO:0000256" key="8">
    <source>
        <dbReference type="ARBA" id="ARBA00023136"/>
    </source>
</evidence>
<dbReference type="InterPro" id="IPR010052">
    <property type="entry name" value="T2SS_protein-GspI"/>
</dbReference>
<dbReference type="EMBL" id="JQEC01000033">
    <property type="protein sequence ID" value="KGJ92384.1"/>
    <property type="molecule type" value="Genomic_DNA"/>
</dbReference>
<comment type="function">
    <text evidence="9">Component of the type II secretion system required for the energy-dependent secretion of extracellular factors such as proteases and toxins from the periplasm.</text>
</comment>
<dbReference type="GO" id="GO:0015627">
    <property type="term" value="C:type II protein secretion system complex"/>
    <property type="evidence" value="ECO:0007669"/>
    <property type="project" value="UniProtKB-UniRule"/>
</dbReference>
<dbReference type="GO" id="GO:0015628">
    <property type="term" value="P:protein secretion by the type II secretion system"/>
    <property type="evidence" value="ECO:0007669"/>
    <property type="project" value="UniProtKB-UniRule"/>
</dbReference>
<comment type="subcellular location">
    <subcellularLocation>
        <location evidence="1 9">Cell inner membrane</location>
        <topology evidence="1 9">Single-pass membrane protein</topology>
    </subcellularLocation>
</comment>
<keyword evidence="5 9" id="KW-0997">Cell inner membrane</keyword>
<evidence type="ECO:0000259" key="10">
    <source>
        <dbReference type="Pfam" id="PF02501"/>
    </source>
</evidence>
<protein>
    <recommendedName>
        <fullName evidence="9">Type II secretion system protein I</fullName>
        <shortName evidence="9">T2SS minor pseudopilin I</shortName>
    </recommendedName>
</protein>
<evidence type="ECO:0000256" key="6">
    <source>
        <dbReference type="ARBA" id="ARBA00022692"/>
    </source>
</evidence>
<comment type="similarity">
    <text evidence="2 9">Belongs to the GSP I family.</text>
</comment>
<dbReference type="Gene3D" id="3.30.1300.30">
    <property type="entry name" value="GSPII I/J protein-like"/>
    <property type="match status" value="1"/>
</dbReference>
<feature type="transmembrane region" description="Helical" evidence="9">
    <location>
        <begin position="21"/>
        <end position="42"/>
    </location>
</feature>
<name>A0A099KNN6_COLPS</name>
<dbReference type="Proteomes" id="UP000029868">
    <property type="component" value="Unassembled WGS sequence"/>
</dbReference>
<dbReference type="AlphaFoldDB" id="A0A099KNN6"/>
<comment type="subunit">
    <text evidence="9">Type II secretion is composed of four main components: the outer membrane complex, the inner membrane complex, the cytoplasmic secretion ATPase and the periplasm-spanning pseudopilus.</text>
</comment>
<keyword evidence="6 9" id="KW-0812">Transmembrane</keyword>
<comment type="caution">
    <text evidence="11">The sequence shown here is derived from an EMBL/GenBank/DDBJ whole genome shotgun (WGS) entry which is preliminary data.</text>
</comment>
<dbReference type="PANTHER" id="PTHR38779:SF2">
    <property type="entry name" value="TYPE II SECRETION SYSTEM PROTEIN I-RELATED"/>
    <property type="match status" value="1"/>
</dbReference>
<evidence type="ECO:0000313" key="11">
    <source>
        <dbReference type="EMBL" id="KGJ92384.1"/>
    </source>
</evidence>
<reference evidence="11 12" key="1">
    <citation type="submission" date="2014-08" db="EMBL/GenBank/DDBJ databases">
        <title>Genomic and Phenotypic Diversity of Colwellia psychrerythraea strains from Disparate Marine Basins.</title>
        <authorList>
            <person name="Techtmann S.M."/>
            <person name="Stelling S.C."/>
            <person name="Utturkar S.M."/>
            <person name="Alshibli N."/>
            <person name="Harris A."/>
            <person name="Brown S.D."/>
            <person name="Hazen T.C."/>
        </authorList>
    </citation>
    <scope>NUCLEOTIDE SEQUENCE [LARGE SCALE GENOMIC DNA]</scope>
    <source>
        <strain evidence="11 12">GAB14E</strain>
    </source>
</reference>
<dbReference type="NCBIfam" id="TIGR02532">
    <property type="entry name" value="IV_pilin_GFxxxE"/>
    <property type="match status" value="1"/>
</dbReference>
<dbReference type="OrthoDB" id="6121517at2"/>
<dbReference type="InterPro" id="IPR012902">
    <property type="entry name" value="N_methyl_site"/>
</dbReference>
<keyword evidence="8 9" id="KW-0472">Membrane</keyword>
<sequence length="135" mass="15397">MMIKVNLARKAKQLKQSGFTLLEVMLAMAVFAIAGVALLGVADNNYRHISHLEEQMFANWVASNQLVEVSLDKTWPPKNNRKGKVEMAGRTWYWQQKVIKTTDKELRSLVMEVRLSEDDELVSASLMTYLAQDKP</sequence>
<dbReference type="GO" id="GO:0005886">
    <property type="term" value="C:plasma membrane"/>
    <property type="evidence" value="ECO:0007669"/>
    <property type="project" value="UniProtKB-SubCell"/>
</dbReference>
<organism evidence="11 12">
    <name type="scientific">Colwellia psychrerythraea</name>
    <name type="common">Vibrio psychroerythus</name>
    <dbReference type="NCBI Taxonomy" id="28229"/>
    <lineage>
        <taxon>Bacteria</taxon>
        <taxon>Pseudomonadati</taxon>
        <taxon>Pseudomonadota</taxon>
        <taxon>Gammaproteobacteria</taxon>
        <taxon>Alteromonadales</taxon>
        <taxon>Colwelliaceae</taxon>
        <taxon>Colwellia</taxon>
    </lineage>
</organism>
<dbReference type="PANTHER" id="PTHR38779">
    <property type="entry name" value="TYPE II SECRETION SYSTEM PROTEIN I-RELATED"/>
    <property type="match status" value="1"/>
</dbReference>
<dbReference type="NCBIfam" id="TIGR01707">
    <property type="entry name" value="gspI"/>
    <property type="match status" value="1"/>
</dbReference>
<gene>
    <name evidence="11" type="ORF">GAB14E_0506</name>
</gene>
<dbReference type="PATRIC" id="fig|28229.3.peg.2527"/>
<evidence type="ECO:0000313" key="12">
    <source>
        <dbReference type="Proteomes" id="UP000029868"/>
    </source>
</evidence>
<dbReference type="PROSITE" id="PS00409">
    <property type="entry name" value="PROKAR_NTER_METHYL"/>
    <property type="match status" value="1"/>
</dbReference>
<evidence type="ECO:0000256" key="4">
    <source>
        <dbReference type="ARBA" id="ARBA00022481"/>
    </source>
</evidence>
<dbReference type="InterPro" id="IPR045584">
    <property type="entry name" value="Pilin-like"/>
</dbReference>
<evidence type="ECO:0000256" key="3">
    <source>
        <dbReference type="ARBA" id="ARBA00022475"/>
    </source>
</evidence>
<feature type="domain" description="Type II secretion system protein GspI C-terminal" evidence="10">
    <location>
        <begin position="52"/>
        <end position="130"/>
    </location>
</feature>
<dbReference type="RefSeq" id="WP_052093707.1">
    <property type="nucleotide sequence ID" value="NZ_JQEC01000033.1"/>
</dbReference>
<dbReference type="SUPFAM" id="SSF54523">
    <property type="entry name" value="Pili subunits"/>
    <property type="match status" value="1"/>
</dbReference>
<keyword evidence="3" id="KW-1003">Cell membrane</keyword>
<evidence type="ECO:0000256" key="1">
    <source>
        <dbReference type="ARBA" id="ARBA00004377"/>
    </source>
</evidence>